<organism evidence="1 2">
    <name type="scientific">Symbiodinium microadriaticum</name>
    <name type="common">Dinoflagellate</name>
    <name type="synonym">Zooxanthella microadriatica</name>
    <dbReference type="NCBI Taxonomy" id="2951"/>
    <lineage>
        <taxon>Eukaryota</taxon>
        <taxon>Sar</taxon>
        <taxon>Alveolata</taxon>
        <taxon>Dinophyceae</taxon>
        <taxon>Suessiales</taxon>
        <taxon>Symbiodiniaceae</taxon>
        <taxon>Symbiodinium</taxon>
    </lineage>
</organism>
<dbReference type="Proteomes" id="UP000186817">
    <property type="component" value="Unassembled WGS sequence"/>
</dbReference>
<gene>
    <name evidence="1" type="ORF">AK812_SmicGene43767</name>
</gene>
<dbReference type="EMBL" id="LSRX01002061">
    <property type="protein sequence ID" value="OLP76317.1"/>
    <property type="molecule type" value="Genomic_DNA"/>
</dbReference>
<sequence length="89" mass="10010">MALCERGAQEAEDGTWLFLHDVRLHGASPQYYTEEQVLALLQRIACPTLLIESDPAEPSAWPKPPRWSNRKAAVRNLRALELPGGFMHS</sequence>
<dbReference type="AlphaFoldDB" id="A0A1Q9C068"/>
<accession>A0A1Q9C068</accession>
<evidence type="ECO:0000313" key="1">
    <source>
        <dbReference type="EMBL" id="OLP76317.1"/>
    </source>
</evidence>
<evidence type="ECO:0000313" key="2">
    <source>
        <dbReference type="Proteomes" id="UP000186817"/>
    </source>
</evidence>
<protein>
    <submittedName>
        <fullName evidence="1">Uncharacterized protein</fullName>
    </submittedName>
</protein>
<keyword evidence="2" id="KW-1185">Reference proteome</keyword>
<comment type="caution">
    <text evidence="1">The sequence shown here is derived from an EMBL/GenBank/DDBJ whole genome shotgun (WGS) entry which is preliminary data.</text>
</comment>
<proteinExistence type="predicted"/>
<dbReference type="OrthoDB" id="6431331at2759"/>
<name>A0A1Q9C068_SYMMI</name>
<reference evidence="1 2" key="1">
    <citation type="submission" date="2016-02" db="EMBL/GenBank/DDBJ databases">
        <title>Genome analysis of coral dinoflagellate symbionts highlights evolutionary adaptations to a symbiotic lifestyle.</title>
        <authorList>
            <person name="Aranda M."/>
            <person name="Li Y."/>
            <person name="Liew Y.J."/>
            <person name="Baumgarten S."/>
            <person name="Simakov O."/>
            <person name="Wilson M."/>
            <person name="Piel J."/>
            <person name="Ashoor H."/>
            <person name="Bougouffa S."/>
            <person name="Bajic V.B."/>
            <person name="Ryu T."/>
            <person name="Ravasi T."/>
            <person name="Bayer T."/>
            <person name="Micklem G."/>
            <person name="Kim H."/>
            <person name="Bhak J."/>
            <person name="Lajeunesse T.C."/>
            <person name="Voolstra C.R."/>
        </authorList>
    </citation>
    <scope>NUCLEOTIDE SEQUENCE [LARGE SCALE GENOMIC DNA]</scope>
    <source>
        <strain evidence="1 2">CCMP2467</strain>
    </source>
</reference>